<keyword evidence="1 4" id="KW-0929">Antimicrobial</keyword>
<dbReference type="GO" id="GO:0009253">
    <property type="term" value="P:peptidoglycan catabolic process"/>
    <property type="evidence" value="ECO:0007669"/>
    <property type="project" value="InterPro"/>
</dbReference>
<accession>A0A0D0JGB1</accession>
<dbReference type="Proteomes" id="UP000035017">
    <property type="component" value="Unassembled WGS sequence"/>
</dbReference>
<protein>
    <recommendedName>
        <fullName evidence="4">Lysozyme</fullName>
        <ecNumber evidence="4">3.2.1.17</ecNumber>
    </recommendedName>
</protein>
<dbReference type="GO" id="GO:0031640">
    <property type="term" value="P:killing of cells of another organism"/>
    <property type="evidence" value="ECO:0007669"/>
    <property type="project" value="UniProtKB-KW"/>
</dbReference>
<keyword evidence="3" id="KW-1035">Host cytoplasm</keyword>
<dbReference type="GO" id="GO:0016998">
    <property type="term" value="P:cell wall macromolecule catabolic process"/>
    <property type="evidence" value="ECO:0007669"/>
    <property type="project" value="InterPro"/>
</dbReference>
<dbReference type="InterPro" id="IPR023346">
    <property type="entry name" value="Lysozyme-like_dom_sf"/>
</dbReference>
<evidence type="ECO:0000256" key="3">
    <source>
        <dbReference type="ARBA" id="ARBA00023200"/>
    </source>
</evidence>
<comment type="catalytic activity">
    <reaction evidence="4">
        <text>Hydrolysis of (1-&gt;4)-beta-linkages between N-acetylmuramic acid and N-acetyl-D-glucosamine residues in a peptidoglycan and between N-acetyl-D-glucosamine residues in chitodextrins.</text>
        <dbReference type="EC" id="3.2.1.17"/>
    </reaction>
</comment>
<dbReference type="OrthoDB" id="5327667at2"/>
<dbReference type="Pfam" id="PF00959">
    <property type="entry name" value="Phage_lysozyme"/>
    <property type="match status" value="1"/>
</dbReference>
<keyword evidence="2 4" id="KW-0081">Bacteriolytic enzyme</keyword>
<evidence type="ECO:0000256" key="5">
    <source>
        <dbReference type="SAM" id="Phobius"/>
    </source>
</evidence>
<name>A0A0D0JGB1_AGRTU</name>
<dbReference type="PANTHER" id="PTHR38107">
    <property type="match status" value="1"/>
</dbReference>
<dbReference type="InterPro" id="IPR036365">
    <property type="entry name" value="PGBD-like_sf"/>
</dbReference>
<dbReference type="Gene3D" id="1.10.101.10">
    <property type="entry name" value="PGBD-like superfamily/PGBD"/>
    <property type="match status" value="1"/>
</dbReference>
<comment type="caution">
    <text evidence="7">The sequence shown here is derived from an EMBL/GenBank/DDBJ whole genome shotgun (WGS) entry which is preliminary data.</text>
</comment>
<dbReference type="Gene3D" id="1.10.530.40">
    <property type="match status" value="1"/>
</dbReference>
<evidence type="ECO:0000313" key="8">
    <source>
        <dbReference type="Proteomes" id="UP000035017"/>
    </source>
</evidence>
<dbReference type="CDD" id="cd00737">
    <property type="entry name" value="lyz_endolysin_autolysin"/>
    <property type="match status" value="1"/>
</dbReference>
<dbReference type="InterPro" id="IPR002196">
    <property type="entry name" value="Glyco_hydro_24"/>
</dbReference>
<evidence type="ECO:0000256" key="1">
    <source>
        <dbReference type="ARBA" id="ARBA00022529"/>
    </source>
</evidence>
<organism evidence="7 8">
    <name type="scientific">Agrobacterium tumefaciens</name>
    <dbReference type="NCBI Taxonomy" id="358"/>
    <lineage>
        <taxon>Bacteria</taxon>
        <taxon>Pseudomonadati</taxon>
        <taxon>Pseudomonadota</taxon>
        <taxon>Alphaproteobacteria</taxon>
        <taxon>Hyphomicrobiales</taxon>
        <taxon>Rhizobiaceae</taxon>
        <taxon>Rhizobium/Agrobacterium group</taxon>
        <taxon>Agrobacterium</taxon>
        <taxon>Agrobacterium tumefaciens complex</taxon>
    </lineage>
</organism>
<evidence type="ECO:0000313" key="7">
    <source>
        <dbReference type="EMBL" id="KIQ05012.1"/>
    </source>
</evidence>
<dbReference type="InterPro" id="IPR023347">
    <property type="entry name" value="Lysozyme_dom_sf"/>
</dbReference>
<dbReference type="GO" id="GO:0003796">
    <property type="term" value="F:lysozyme activity"/>
    <property type="evidence" value="ECO:0007669"/>
    <property type="project" value="UniProtKB-EC"/>
</dbReference>
<reference evidence="7 8" key="1">
    <citation type="submission" date="2014-12" db="EMBL/GenBank/DDBJ databases">
        <title>16Stimator: statistical estimation of ribosomal gene copy numbers from draft genome assemblies.</title>
        <authorList>
            <person name="Perisin M.A."/>
            <person name="Vetter M."/>
            <person name="Gilbert J.A."/>
            <person name="Bergelson J."/>
        </authorList>
    </citation>
    <scope>NUCLEOTIDE SEQUENCE [LARGE SCALE GENOMIC DNA]</scope>
    <source>
        <strain evidence="7 8">MEJ076</strain>
    </source>
</reference>
<comment type="similarity">
    <text evidence="4">Belongs to the glycosyl hydrolase 24 family.</text>
</comment>
<dbReference type="SUPFAM" id="SSF47090">
    <property type="entry name" value="PGBD-like"/>
    <property type="match status" value="1"/>
</dbReference>
<dbReference type="AlphaFoldDB" id="A0A0D0JGB1"/>
<dbReference type="PANTHER" id="PTHR38107:SF3">
    <property type="entry name" value="LYSOZYME RRRD-RELATED"/>
    <property type="match status" value="1"/>
</dbReference>
<feature type="domain" description="Peptidoglycan binding-like" evidence="6">
    <location>
        <begin position="183"/>
        <end position="239"/>
    </location>
</feature>
<evidence type="ECO:0000256" key="4">
    <source>
        <dbReference type="RuleBase" id="RU003788"/>
    </source>
</evidence>
<sequence>MLITKISTQGRAFVRLHEGNPLTCYLDPVGIPTIGTGFTLGSDSVRRELAKIGITKLVPGKTKITAAQSDVILDAVLAAEYVPAVVAGSPIDRKQHELDAASSVTFNLGVGAMRWMWADLWRAGKIKQAADHLSRNYNTAKGKKLPGLVRRRKEEALLFEAGIYTGVVGVTKEATAEPPVLPDPEVKEAQELLTAAGLNPGAVDGWMGAKTKAAVIAYQKAHPHLIADGIIGPATIAQLRRDAGAAKDVVTKGASSAAGSGLLAFTAGLPWGWIATGVLIVVVGYVAYRNRDVVIRRWNSWRGKEAKV</sequence>
<evidence type="ECO:0000256" key="2">
    <source>
        <dbReference type="ARBA" id="ARBA00022638"/>
    </source>
</evidence>
<gene>
    <name evidence="7" type="ORF">RU07_02060</name>
</gene>
<dbReference type="InterPro" id="IPR051018">
    <property type="entry name" value="Bacteriophage_GH24"/>
</dbReference>
<keyword evidence="5" id="KW-1133">Transmembrane helix</keyword>
<keyword evidence="5" id="KW-0472">Membrane</keyword>
<dbReference type="EC" id="3.2.1.17" evidence="4"/>
<evidence type="ECO:0000259" key="6">
    <source>
        <dbReference type="Pfam" id="PF01471"/>
    </source>
</evidence>
<dbReference type="InterPro" id="IPR002477">
    <property type="entry name" value="Peptidoglycan-bd-like"/>
</dbReference>
<feature type="transmembrane region" description="Helical" evidence="5">
    <location>
        <begin position="270"/>
        <end position="288"/>
    </location>
</feature>
<keyword evidence="4" id="KW-0378">Hydrolase</keyword>
<dbReference type="InterPro" id="IPR036366">
    <property type="entry name" value="PGBDSf"/>
</dbReference>
<dbReference type="GO" id="GO:0042742">
    <property type="term" value="P:defense response to bacterium"/>
    <property type="evidence" value="ECO:0007669"/>
    <property type="project" value="UniProtKB-KW"/>
</dbReference>
<dbReference type="SUPFAM" id="SSF53955">
    <property type="entry name" value="Lysozyme-like"/>
    <property type="match status" value="1"/>
</dbReference>
<dbReference type="InterPro" id="IPR033907">
    <property type="entry name" value="Endolysin_autolysin"/>
</dbReference>
<proteinExistence type="inferred from homology"/>
<dbReference type="EMBL" id="JXQV01000003">
    <property type="protein sequence ID" value="KIQ05012.1"/>
    <property type="molecule type" value="Genomic_DNA"/>
</dbReference>
<keyword evidence="4" id="KW-0326">Glycosidase</keyword>
<keyword evidence="5" id="KW-0812">Transmembrane</keyword>
<dbReference type="Pfam" id="PF01471">
    <property type="entry name" value="PG_binding_1"/>
    <property type="match status" value="1"/>
</dbReference>